<evidence type="ECO:0000313" key="2">
    <source>
        <dbReference type="EMBL" id="OOF98350.1"/>
    </source>
</evidence>
<feature type="compositionally biased region" description="Basic residues" evidence="1">
    <location>
        <begin position="46"/>
        <end position="59"/>
    </location>
</feature>
<reference evidence="3" key="1">
    <citation type="journal article" date="2017" name="Genome Biol.">
        <title>Comparative genomics reveals high biological diversity and specific adaptations in the industrially and medically important fungal genus Aspergillus.</title>
        <authorList>
            <person name="de Vries R.P."/>
            <person name="Riley R."/>
            <person name="Wiebenga A."/>
            <person name="Aguilar-Osorio G."/>
            <person name="Amillis S."/>
            <person name="Uchima C.A."/>
            <person name="Anderluh G."/>
            <person name="Asadollahi M."/>
            <person name="Askin M."/>
            <person name="Barry K."/>
            <person name="Battaglia E."/>
            <person name="Bayram O."/>
            <person name="Benocci T."/>
            <person name="Braus-Stromeyer S.A."/>
            <person name="Caldana C."/>
            <person name="Canovas D."/>
            <person name="Cerqueira G.C."/>
            <person name="Chen F."/>
            <person name="Chen W."/>
            <person name="Choi C."/>
            <person name="Clum A."/>
            <person name="Dos Santos R.A."/>
            <person name="Damasio A.R."/>
            <person name="Diallinas G."/>
            <person name="Emri T."/>
            <person name="Fekete E."/>
            <person name="Flipphi M."/>
            <person name="Freyberg S."/>
            <person name="Gallo A."/>
            <person name="Gournas C."/>
            <person name="Habgood R."/>
            <person name="Hainaut M."/>
            <person name="Harispe M.L."/>
            <person name="Henrissat B."/>
            <person name="Hilden K.S."/>
            <person name="Hope R."/>
            <person name="Hossain A."/>
            <person name="Karabika E."/>
            <person name="Karaffa L."/>
            <person name="Karanyi Z."/>
            <person name="Krasevec N."/>
            <person name="Kuo A."/>
            <person name="Kusch H."/>
            <person name="LaButti K."/>
            <person name="Lagendijk E.L."/>
            <person name="Lapidus A."/>
            <person name="Levasseur A."/>
            <person name="Lindquist E."/>
            <person name="Lipzen A."/>
            <person name="Logrieco A.F."/>
            <person name="MacCabe A."/>
            <person name="Maekelae M.R."/>
            <person name="Malavazi I."/>
            <person name="Melin P."/>
            <person name="Meyer V."/>
            <person name="Mielnichuk N."/>
            <person name="Miskei M."/>
            <person name="Molnar A.P."/>
            <person name="Mule G."/>
            <person name="Ngan C.Y."/>
            <person name="Orejas M."/>
            <person name="Orosz E."/>
            <person name="Ouedraogo J.P."/>
            <person name="Overkamp K.M."/>
            <person name="Park H.-S."/>
            <person name="Perrone G."/>
            <person name="Piumi F."/>
            <person name="Punt P.J."/>
            <person name="Ram A.F."/>
            <person name="Ramon A."/>
            <person name="Rauscher S."/>
            <person name="Record E."/>
            <person name="Riano-Pachon D.M."/>
            <person name="Robert V."/>
            <person name="Roehrig J."/>
            <person name="Ruller R."/>
            <person name="Salamov A."/>
            <person name="Salih N.S."/>
            <person name="Samson R.A."/>
            <person name="Sandor E."/>
            <person name="Sanguinetti M."/>
            <person name="Schuetze T."/>
            <person name="Sepcic K."/>
            <person name="Shelest E."/>
            <person name="Sherlock G."/>
            <person name="Sophianopoulou V."/>
            <person name="Squina F.M."/>
            <person name="Sun H."/>
            <person name="Susca A."/>
            <person name="Todd R.B."/>
            <person name="Tsang A."/>
            <person name="Unkles S.E."/>
            <person name="van de Wiele N."/>
            <person name="van Rossen-Uffink D."/>
            <person name="Oliveira J.V."/>
            <person name="Vesth T.C."/>
            <person name="Visser J."/>
            <person name="Yu J.-H."/>
            <person name="Zhou M."/>
            <person name="Andersen M.R."/>
            <person name="Archer D.B."/>
            <person name="Baker S.E."/>
            <person name="Benoit I."/>
            <person name="Brakhage A.A."/>
            <person name="Braus G.H."/>
            <person name="Fischer R."/>
            <person name="Frisvad J.C."/>
            <person name="Goldman G.H."/>
            <person name="Houbraken J."/>
            <person name="Oakley B."/>
            <person name="Pocsi I."/>
            <person name="Scazzocchio C."/>
            <person name="Seiboth B."/>
            <person name="vanKuyk P.A."/>
            <person name="Wortman J."/>
            <person name="Dyer P.S."/>
            <person name="Grigoriev I.V."/>
        </authorList>
    </citation>
    <scope>NUCLEOTIDE SEQUENCE [LARGE SCALE GENOMIC DNA]</scope>
    <source>
        <strain evidence="3">ITEM 5010</strain>
    </source>
</reference>
<name>A0A1R3RV65_ASPC5</name>
<keyword evidence="3" id="KW-1185">Reference proteome</keyword>
<organism evidence="2 3">
    <name type="scientific">Aspergillus carbonarius (strain ITEM 5010)</name>
    <dbReference type="NCBI Taxonomy" id="602072"/>
    <lineage>
        <taxon>Eukaryota</taxon>
        <taxon>Fungi</taxon>
        <taxon>Dikarya</taxon>
        <taxon>Ascomycota</taxon>
        <taxon>Pezizomycotina</taxon>
        <taxon>Eurotiomycetes</taxon>
        <taxon>Eurotiomycetidae</taxon>
        <taxon>Eurotiales</taxon>
        <taxon>Aspergillaceae</taxon>
        <taxon>Aspergillus</taxon>
        <taxon>Aspergillus subgen. Circumdati</taxon>
    </lineage>
</organism>
<dbReference type="Proteomes" id="UP000188318">
    <property type="component" value="Unassembled WGS sequence"/>
</dbReference>
<feature type="region of interest" description="Disordered" evidence="1">
    <location>
        <begin position="44"/>
        <end position="66"/>
    </location>
</feature>
<evidence type="ECO:0000256" key="1">
    <source>
        <dbReference type="SAM" id="MobiDB-lite"/>
    </source>
</evidence>
<evidence type="ECO:0000313" key="3">
    <source>
        <dbReference type="Proteomes" id="UP000188318"/>
    </source>
</evidence>
<gene>
    <name evidence="2" type="ORF">ASPCADRAFT_205590</name>
</gene>
<proteinExistence type="predicted"/>
<dbReference type="EMBL" id="KV907496">
    <property type="protein sequence ID" value="OOF98350.1"/>
    <property type="molecule type" value="Genomic_DNA"/>
</dbReference>
<dbReference type="VEuPathDB" id="FungiDB:ASPCADRAFT_205590"/>
<sequence length="66" mass="7951">MHDEGSLYTNHGTVLGLCHLRFCETPQRSFYYQLSCERWLKGAKEGRRRRKPGEKRRQRKADDWNP</sequence>
<dbReference type="AlphaFoldDB" id="A0A1R3RV65"/>
<accession>A0A1R3RV65</accession>
<protein>
    <submittedName>
        <fullName evidence="2">Uncharacterized protein</fullName>
    </submittedName>
</protein>